<feature type="domain" description="HTH LytTR-type" evidence="2">
    <location>
        <begin position="186"/>
        <end position="279"/>
    </location>
</feature>
<dbReference type="GO" id="GO:0003677">
    <property type="term" value="F:DNA binding"/>
    <property type="evidence" value="ECO:0007669"/>
    <property type="project" value="InterPro"/>
</dbReference>
<keyword evidence="1" id="KW-1133">Transmembrane helix</keyword>
<name>A0A521D1V5_SACCC</name>
<feature type="transmembrane region" description="Helical" evidence="1">
    <location>
        <begin position="128"/>
        <end position="147"/>
    </location>
</feature>
<dbReference type="InterPro" id="IPR007492">
    <property type="entry name" value="LytTR_DNA-bd_dom"/>
</dbReference>
<dbReference type="OrthoDB" id="1118393at2"/>
<evidence type="ECO:0000313" key="4">
    <source>
        <dbReference type="Proteomes" id="UP000319040"/>
    </source>
</evidence>
<evidence type="ECO:0000256" key="1">
    <source>
        <dbReference type="SAM" id="Phobius"/>
    </source>
</evidence>
<keyword evidence="4" id="KW-1185">Reference proteome</keyword>
<accession>A0A521D1V5</accession>
<dbReference type="GO" id="GO:0000156">
    <property type="term" value="F:phosphorelay response regulator activity"/>
    <property type="evidence" value="ECO:0007669"/>
    <property type="project" value="InterPro"/>
</dbReference>
<protein>
    <submittedName>
        <fullName evidence="3">Transcriptional regulator, LytTR family</fullName>
    </submittedName>
</protein>
<feature type="transmembrane region" description="Helical" evidence="1">
    <location>
        <begin position="47"/>
        <end position="69"/>
    </location>
</feature>
<keyword evidence="1" id="KW-0472">Membrane</keyword>
<feature type="transmembrane region" description="Helical" evidence="1">
    <location>
        <begin position="90"/>
        <end position="108"/>
    </location>
</feature>
<dbReference type="Proteomes" id="UP000319040">
    <property type="component" value="Unassembled WGS sequence"/>
</dbReference>
<dbReference type="Gene3D" id="2.40.50.1020">
    <property type="entry name" value="LytTr DNA-binding domain"/>
    <property type="match status" value="1"/>
</dbReference>
<dbReference type="PANTHER" id="PTHR37299">
    <property type="entry name" value="TRANSCRIPTIONAL REGULATOR-RELATED"/>
    <property type="match status" value="1"/>
</dbReference>
<evidence type="ECO:0000259" key="2">
    <source>
        <dbReference type="PROSITE" id="PS50930"/>
    </source>
</evidence>
<dbReference type="RefSeq" id="WP_142533282.1">
    <property type="nucleotide sequence ID" value="NZ_FXTB01000004.1"/>
</dbReference>
<dbReference type="InterPro" id="IPR046947">
    <property type="entry name" value="LytR-like"/>
</dbReference>
<dbReference type="Pfam" id="PF04397">
    <property type="entry name" value="LytTR"/>
    <property type="match status" value="1"/>
</dbReference>
<keyword evidence="1" id="KW-0812">Transmembrane</keyword>
<organism evidence="3 4">
    <name type="scientific">Saccharicrinis carchari</name>
    <dbReference type="NCBI Taxonomy" id="1168039"/>
    <lineage>
        <taxon>Bacteria</taxon>
        <taxon>Pseudomonadati</taxon>
        <taxon>Bacteroidota</taxon>
        <taxon>Bacteroidia</taxon>
        <taxon>Marinilabiliales</taxon>
        <taxon>Marinilabiliaceae</taxon>
        <taxon>Saccharicrinis</taxon>
    </lineage>
</organism>
<dbReference type="AlphaFoldDB" id="A0A521D1V5"/>
<sequence>MQKNRFLNKPFDLLDSFKDRLFFVLFITTYLILFLTIYKPFNLEDWYIFSGGNQTLALVLLGFIGGVYYSFSQLIMRKVIKFPLFTVKHFAMWTLVEILLLTLLLTIIYDDVEGVWTNIFEYLSNLKYAFFTLVLPYSFALSILSLFKSRTEIIELRSAQKPDELENTLIKFPDENGNVKVSILSHDVLYLVSSDNYVDIYYLADGRVRKELIRNSLKKLELFLEGKSIKRCHRSYMINVENIAMIKKSGQKLKLKLNHIETFLPISKSYNEQFKSYIG</sequence>
<dbReference type="SMART" id="SM00850">
    <property type="entry name" value="LytTR"/>
    <property type="match status" value="1"/>
</dbReference>
<dbReference type="EMBL" id="FXTB01000004">
    <property type="protein sequence ID" value="SMO65664.1"/>
    <property type="molecule type" value="Genomic_DNA"/>
</dbReference>
<dbReference type="PANTHER" id="PTHR37299:SF1">
    <property type="entry name" value="STAGE 0 SPORULATION PROTEIN A HOMOLOG"/>
    <property type="match status" value="1"/>
</dbReference>
<dbReference type="PROSITE" id="PS50930">
    <property type="entry name" value="HTH_LYTTR"/>
    <property type="match status" value="1"/>
</dbReference>
<proteinExistence type="predicted"/>
<feature type="transmembrane region" description="Helical" evidence="1">
    <location>
        <begin position="21"/>
        <end position="41"/>
    </location>
</feature>
<gene>
    <name evidence="3" type="ORF">SAMN06265379_104127</name>
</gene>
<reference evidence="3 4" key="1">
    <citation type="submission" date="2017-05" db="EMBL/GenBank/DDBJ databases">
        <authorList>
            <person name="Varghese N."/>
            <person name="Submissions S."/>
        </authorList>
    </citation>
    <scope>NUCLEOTIDE SEQUENCE [LARGE SCALE GENOMIC DNA]</scope>
    <source>
        <strain evidence="3 4">DSM 27040</strain>
    </source>
</reference>
<evidence type="ECO:0000313" key="3">
    <source>
        <dbReference type="EMBL" id="SMO65664.1"/>
    </source>
</evidence>